<keyword evidence="1" id="KW-0862">Zinc</keyword>
<evidence type="ECO:0000256" key="1">
    <source>
        <dbReference type="PROSITE-ProRule" id="PRU00175"/>
    </source>
</evidence>
<dbReference type="InterPro" id="IPR044288">
    <property type="entry name" value="ZNF598/HEL2"/>
</dbReference>
<dbReference type="OMA" id="PLKGAWQ"/>
<feature type="compositionally biased region" description="Polar residues" evidence="2">
    <location>
        <begin position="436"/>
        <end position="447"/>
    </location>
</feature>
<evidence type="ECO:0000313" key="4">
    <source>
        <dbReference type="EMBL" id="PRQ42495.1"/>
    </source>
</evidence>
<feature type="compositionally biased region" description="Low complexity" evidence="2">
    <location>
        <begin position="728"/>
        <end position="741"/>
    </location>
</feature>
<feature type="compositionally biased region" description="Basic residues" evidence="2">
    <location>
        <begin position="750"/>
        <end position="759"/>
    </location>
</feature>
<keyword evidence="1" id="KW-0863">Zinc-finger</keyword>
<dbReference type="Pfam" id="PF25447">
    <property type="entry name" value="RING_ZNF598"/>
    <property type="match status" value="1"/>
</dbReference>
<name>A0A2P6R7S7_ROSCH</name>
<evidence type="ECO:0000256" key="2">
    <source>
        <dbReference type="SAM" id="MobiDB-lite"/>
    </source>
</evidence>
<keyword evidence="1" id="KW-0479">Metal-binding</keyword>
<gene>
    <name evidence="4" type="ORF">RchiOBHm_Chr3g0458251</name>
</gene>
<dbReference type="InterPro" id="IPR057634">
    <property type="entry name" value="PAH_ZNF598/HEL2"/>
</dbReference>
<dbReference type="GO" id="GO:0043022">
    <property type="term" value="F:ribosome binding"/>
    <property type="evidence" value="ECO:0007669"/>
    <property type="project" value="TreeGrafter"/>
</dbReference>
<dbReference type="SMART" id="SM00355">
    <property type="entry name" value="ZnF_C2H2"/>
    <property type="match status" value="4"/>
</dbReference>
<dbReference type="InterPro" id="IPR013087">
    <property type="entry name" value="Znf_C2H2_type"/>
</dbReference>
<dbReference type="InterPro" id="IPR056437">
    <property type="entry name" value="Znf-C2H2_ZNF598/HEL2"/>
</dbReference>
<dbReference type="AlphaFoldDB" id="A0A2P6R7S7"/>
<dbReference type="STRING" id="74649.A0A2P6R7S7"/>
<dbReference type="InterPro" id="IPR001841">
    <property type="entry name" value="Znf_RING"/>
</dbReference>
<evidence type="ECO:0000259" key="3">
    <source>
        <dbReference type="PROSITE" id="PS50089"/>
    </source>
</evidence>
<keyword evidence="5" id="KW-1185">Reference proteome</keyword>
<dbReference type="PROSITE" id="PS00028">
    <property type="entry name" value="ZINC_FINGER_C2H2_1"/>
    <property type="match status" value="1"/>
</dbReference>
<dbReference type="PANTHER" id="PTHR22938:SF19">
    <property type="entry name" value="RING-TYPE E3 UBIQUITIN TRANSFERASE"/>
    <property type="match status" value="1"/>
</dbReference>
<feature type="region of interest" description="Disordered" evidence="2">
    <location>
        <begin position="719"/>
        <end position="824"/>
    </location>
</feature>
<protein>
    <submittedName>
        <fullName evidence="4">Putative transcription factor interactor and regulator LIM family</fullName>
    </submittedName>
</protein>
<sequence>MDDSCAVCAETLQWVAYGPCGHREVCSTCTIRLRFICGDSHCCLCKSESKIIFVTKALGDYTRMINDFSVLPTPLMEGQLGPYWYHEGTQAFFDDVDHYKMIKTMCRLSCSLCNKINEQRSEGLKKKGEFKNVEQLKSHLFHRHRLFMCSLCLEGRKIFICEQKLYTKAQLDRHTETGDSEVDGSESERGGFNGHPMCEFCKNPFYGDNELYMHMSTEHFTCHICQRQRPGQYEYYSNYDNLEIHFQQAHFLCKDDACLTKKFVVFATESEMKRHNAKEHGGNMSRSRRNAALQIPISFRCRRSNEEDHHGPHSGGHVSDVDAEDNRLFLTVQASVDTANAERFRNTSSSVQAVFDRRRASDSVIIAGRFESLATTETESSVRCSNASRENSRNVLAEESAFPPLPLAQSSRRQKFRNGSERMDGSTMASRVRRLNTVNVLNSSSAWPTARRQPKSSASSSHQLSSSSSSVFSQSNTATINRTMPSGYASSGPVRQAAANGFVSSNFLSTGKSPSTSKVGHSTSAPSLVERGSIDSDFPTVSATQTNREPANSQTIMPKVGDVQTANKSLVEKIRDALEFDESKFTAFKEISGKYRKDLINTGEYLACVDQFGLSHLVLELAQLCPDAEKRRELVETYNFNMKSSRSHGINLSIGGGKSKSSSKKGKEKCVDNGISSSKDALKLNCKPSAEDAAVVLKNDHCCSKGKSKISVEDEQINLDSGNHMPMGQNGSQSAGGSSKKNLGKGANKQQKKVPKFLRNRLGDDAVALAELGDAETGPDLIEEKTDTDKDPPEGLPVRGVWQNGGGHRLVKLTMRNPPKRGVV</sequence>
<dbReference type="OrthoDB" id="3838338at2759"/>
<dbReference type="Pfam" id="PF23230">
    <property type="entry name" value="zf-C2H2_13"/>
    <property type="match status" value="1"/>
</dbReference>
<dbReference type="GO" id="GO:0072344">
    <property type="term" value="P:rescue of stalled ribosome"/>
    <property type="evidence" value="ECO:0007669"/>
    <property type="project" value="InterPro"/>
</dbReference>
<feature type="region of interest" description="Disordered" evidence="2">
    <location>
        <begin position="377"/>
        <end position="475"/>
    </location>
</feature>
<dbReference type="GO" id="GO:0016567">
    <property type="term" value="P:protein ubiquitination"/>
    <property type="evidence" value="ECO:0007669"/>
    <property type="project" value="TreeGrafter"/>
</dbReference>
<dbReference type="Pfam" id="PF23202">
    <property type="entry name" value="PAH_ZNF598"/>
    <property type="match status" value="1"/>
</dbReference>
<dbReference type="EMBL" id="PDCK01000041">
    <property type="protein sequence ID" value="PRQ42495.1"/>
    <property type="molecule type" value="Genomic_DNA"/>
</dbReference>
<dbReference type="GO" id="GO:0061630">
    <property type="term" value="F:ubiquitin protein ligase activity"/>
    <property type="evidence" value="ECO:0007669"/>
    <property type="project" value="InterPro"/>
</dbReference>
<organism evidence="4 5">
    <name type="scientific">Rosa chinensis</name>
    <name type="common">China rose</name>
    <dbReference type="NCBI Taxonomy" id="74649"/>
    <lineage>
        <taxon>Eukaryota</taxon>
        <taxon>Viridiplantae</taxon>
        <taxon>Streptophyta</taxon>
        <taxon>Embryophyta</taxon>
        <taxon>Tracheophyta</taxon>
        <taxon>Spermatophyta</taxon>
        <taxon>Magnoliopsida</taxon>
        <taxon>eudicotyledons</taxon>
        <taxon>Gunneridae</taxon>
        <taxon>Pentapetalae</taxon>
        <taxon>rosids</taxon>
        <taxon>fabids</taxon>
        <taxon>Rosales</taxon>
        <taxon>Rosaceae</taxon>
        <taxon>Rosoideae</taxon>
        <taxon>Rosoideae incertae sedis</taxon>
        <taxon>Rosa</taxon>
    </lineage>
</organism>
<feature type="domain" description="RING-type" evidence="3">
    <location>
        <begin position="5"/>
        <end position="46"/>
    </location>
</feature>
<accession>A0A2P6R7S7</accession>
<proteinExistence type="predicted"/>
<feature type="compositionally biased region" description="Low complexity" evidence="2">
    <location>
        <begin position="456"/>
        <end position="475"/>
    </location>
</feature>
<dbReference type="Gramene" id="PRQ42495">
    <property type="protein sequence ID" value="PRQ42495"/>
    <property type="gene ID" value="RchiOBHm_Chr3g0458251"/>
</dbReference>
<dbReference type="PANTHER" id="PTHR22938">
    <property type="entry name" value="ZINC FINGER PROTEIN 598"/>
    <property type="match status" value="1"/>
</dbReference>
<evidence type="ECO:0000313" key="5">
    <source>
        <dbReference type="Proteomes" id="UP000238479"/>
    </source>
</evidence>
<reference evidence="4 5" key="1">
    <citation type="journal article" date="2018" name="Nat. Genet.">
        <title>The Rosa genome provides new insights in the design of modern roses.</title>
        <authorList>
            <person name="Bendahmane M."/>
        </authorList>
    </citation>
    <scope>NUCLEOTIDE SEQUENCE [LARGE SCALE GENOMIC DNA]</scope>
    <source>
        <strain evidence="5">cv. Old Blush</strain>
    </source>
</reference>
<feature type="compositionally biased region" description="Polar residues" evidence="2">
    <location>
        <begin position="377"/>
        <end position="389"/>
    </location>
</feature>
<dbReference type="PROSITE" id="PS50089">
    <property type="entry name" value="ZF_RING_2"/>
    <property type="match status" value="1"/>
</dbReference>
<comment type="caution">
    <text evidence="4">The sequence shown here is derived from an EMBL/GenBank/DDBJ whole genome shotgun (WGS) entry which is preliminary data.</text>
</comment>
<dbReference type="Proteomes" id="UP000238479">
    <property type="component" value="Chromosome 3"/>
</dbReference>
<dbReference type="GO" id="GO:0008270">
    <property type="term" value="F:zinc ion binding"/>
    <property type="evidence" value="ECO:0007669"/>
    <property type="project" value="UniProtKB-KW"/>
</dbReference>
<feature type="compositionally biased region" description="Polar residues" evidence="2">
    <location>
        <begin position="509"/>
        <end position="526"/>
    </location>
</feature>
<feature type="compositionally biased region" description="Basic and acidic residues" evidence="2">
    <location>
        <begin position="782"/>
        <end position="793"/>
    </location>
</feature>
<feature type="region of interest" description="Disordered" evidence="2">
    <location>
        <begin position="509"/>
        <end position="528"/>
    </location>
</feature>
<feature type="region of interest" description="Disordered" evidence="2">
    <location>
        <begin position="651"/>
        <end position="672"/>
    </location>
</feature>